<dbReference type="InterPro" id="IPR036271">
    <property type="entry name" value="Tet_transcr_reg_TetR-rel_C_sf"/>
</dbReference>
<feature type="domain" description="HTH tetR-type" evidence="5">
    <location>
        <begin position="34"/>
        <end position="94"/>
    </location>
</feature>
<dbReference type="Proteomes" id="UP000094412">
    <property type="component" value="Unassembled WGS sequence"/>
</dbReference>
<accession>A0A1C2E3G4</accession>
<reference evidence="6 7" key="1">
    <citation type="submission" date="2016-08" db="EMBL/GenBank/DDBJ databases">
        <title>Whole genome sequence of Mesorhizobium sp. strain UASWS1009 isolated from industrial sewage.</title>
        <authorList>
            <person name="Crovadore J."/>
            <person name="Calmin G."/>
            <person name="Chablais R."/>
            <person name="Cochard B."/>
            <person name="Lefort F."/>
        </authorList>
    </citation>
    <scope>NUCLEOTIDE SEQUENCE [LARGE SCALE GENOMIC DNA]</scope>
    <source>
        <strain evidence="6 7">UASWS1009</strain>
    </source>
</reference>
<keyword evidence="2 4" id="KW-0238">DNA-binding</keyword>
<sequence>MTNSNGARRARLPLREVSVNQDINSLPLRDRKRLQQRAALLKIALRLFRDQGFENARMEDIARIAEVSVPTVYNYFANKREVLVELLKQDRHDAQPLYDKVLANPPQSPAEALASLIHANVAIIRRPADKRLWREILSAVAKSHDREDDSFEANHRVFMRYIDRLLRHFIEAGKLSPELPLDIAADVIFAINSQNLRHLASSERSSPEKVRELARKQIGFVLDRWSVN</sequence>
<evidence type="ECO:0000256" key="1">
    <source>
        <dbReference type="ARBA" id="ARBA00023015"/>
    </source>
</evidence>
<evidence type="ECO:0000256" key="3">
    <source>
        <dbReference type="ARBA" id="ARBA00023163"/>
    </source>
</evidence>
<keyword evidence="7" id="KW-1185">Reference proteome</keyword>
<protein>
    <recommendedName>
        <fullName evidence="5">HTH tetR-type domain-containing protein</fullName>
    </recommendedName>
</protein>
<dbReference type="PANTHER" id="PTHR30055:SF234">
    <property type="entry name" value="HTH-TYPE TRANSCRIPTIONAL REGULATOR BETI"/>
    <property type="match status" value="1"/>
</dbReference>
<comment type="caution">
    <text evidence="6">The sequence shown here is derived from an EMBL/GenBank/DDBJ whole genome shotgun (WGS) entry which is preliminary data.</text>
</comment>
<evidence type="ECO:0000313" key="7">
    <source>
        <dbReference type="Proteomes" id="UP000094412"/>
    </source>
</evidence>
<dbReference type="PRINTS" id="PR00455">
    <property type="entry name" value="HTHTETR"/>
</dbReference>
<dbReference type="GO" id="GO:0000976">
    <property type="term" value="F:transcription cis-regulatory region binding"/>
    <property type="evidence" value="ECO:0007669"/>
    <property type="project" value="TreeGrafter"/>
</dbReference>
<evidence type="ECO:0000256" key="4">
    <source>
        <dbReference type="PROSITE-ProRule" id="PRU00335"/>
    </source>
</evidence>
<dbReference type="Gene3D" id="1.10.357.10">
    <property type="entry name" value="Tetracycline Repressor, domain 2"/>
    <property type="match status" value="1"/>
</dbReference>
<dbReference type="PANTHER" id="PTHR30055">
    <property type="entry name" value="HTH-TYPE TRANSCRIPTIONAL REGULATOR RUTR"/>
    <property type="match status" value="1"/>
</dbReference>
<keyword evidence="1" id="KW-0805">Transcription regulation</keyword>
<name>A0A1C2E3G4_9HYPH</name>
<dbReference type="InterPro" id="IPR050109">
    <property type="entry name" value="HTH-type_TetR-like_transc_reg"/>
</dbReference>
<dbReference type="OrthoDB" id="9787680at2"/>
<dbReference type="InterPro" id="IPR001647">
    <property type="entry name" value="HTH_TetR"/>
</dbReference>
<dbReference type="InterPro" id="IPR009057">
    <property type="entry name" value="Homeodomain-like_sf"/>
</dbReference>
<feature type="DNA-binding region" description="H-T-H motif" evidence="4">
    <location>
        <begin position="57"/>
        <end position="76"/>
    </location>
</feature>
<dbReference type="EMBL" id="MDEO01000028">
    <property type="protein sequence ID" value="OCX21550.1"/>
    <property type="molecule type" value="Genomic_DNA"/>
</dbReference>
<evidence type="ECO:0000313" key="6">
    <source>
        <dbReference type="EMBL" id="OCX21550.1"/>
    </source>
</evidence>
<dbReference type="SUPFAM" id="SSF48498">
    <property type="entry name" value="Tetracyclin repressor-like, C-terminal domain"/>
    <property type="match status" value="1"/>
</dbReference>
<evidence type="ECO:0000256" key="2">
    <source>
        <dbReference type="ARBA" id="ARBA00023125"/>
    </source>
</evidence>
<dbReference type="SUPFAM" id="SSF46689">
    <property type="entry name" value="Homeodomain-like"/>
    <property type="match status" value="1"/>
</dbReference>
<dbReference type="Pfam" id="PF00440">
    <property type="entry name" value="TetR_N"/>
    <property type="match status" value="1"/>
</dbReference>
<dbReference type="PROSITE" id="PS50977">
    <property type="entry name" value="HTH_TETR_2"/>
    <property type="match status" value="1"/>
</dbReference>
<gene>
    <name evidence="6" type="ORF">QV13_07820</name>
</gene>
<proteinExistence type="predicted"/>
<dbReference type="AlphaFoldDB" id="A0A1C2E3G4"/>
<keyword evidence="3" id="KW-0804">Transcription</keyword>
<organism evidence="6 7">
    <name type="scientific">Mesorhizobium hungaricum</name>
    <dbReference type="NCBI Taxonomy" id="1566387"/>
    <lineage>
        <taxon>Bacteria</taxon>
        <taxon>Pseudomonadati</taxon>
        <taxon>Pseudomonadota</taxon>
        <taxon>Alphaproteobacteria</taxon>
        <taxon>Hyphomicrobiales</taxon>
        <taxon>Phyllobacteriaceae</taxon>
        <taxon>Mesorhizobium</taxon>
    </lineage>
</organism>
<dbReference type="GO" id="GO:0003700">
    <property type="term" value="F:DNA-binding transcription factor activity"/>
    <property type="evidence" value="ECO:0007669"/>
    <property type="project" value="TreeGrafter"/>
</dbReference>
<evidence type="ECO:0000259" key="5">
    <source>
        <dbReference type="PROSITE" id="PS50977"/>
    </source>
</evidence>